<dbReference type="RefSeq" id="WP_308133545.1">
    <property type="nucleotide sequence ID" value="NZ_CP133217.1"/>
</dbReference>
<dbReference type="Proteomes" id="UP001229862">
    <property type="component" value="Chromosome"/>
</dbReference>
<proteinExistence type="predicted"/>
<keyword evidence="2" id="KW-1133">Transmembrane helix</keyword>
<dbReference type="AlphaFoldDB" id="A0AA51MR77"/>
<name>A0AA51MR77_9GAMM</name>
<protein>
    <submittedName>
        <fullName evidence="4">Uncharacterized protein</fullName>
    </submittedName>
</protein>
<feature type="compositionally biased region" description="Polar residues" evidence="1">
    <location>
        <begin position="132"/>
        <end position="144"/>
    </location>
</feature>
<dbReference type="EMBL" id="JAVFKN010000002">
    <property type="protein sequence ID" value="MDQ5767351.1"/>
    <property type="molecule type" value="Genomic_DNA"/>
</dbReference>
<keyword evidence="2" id="KW-0472">Membrane</keyword>
<sequence length="163" mass="17814">MPANYAHEFLAHDLHMPTKDPITAIGALASLMLIAGGVMLYLTPAAQAPQEQTLTLTSPFKELEAPPKPAPEPAVAAEPPTESPFSAPELTPEELAKLTPDERTRYDKMRESLQHVVQQVQALEQENTRLQQTLTQGNASNQALDTEIDKLRPPQHVAQPAEP</sequence>
<keyword evidence="5" id="KW-1185">Reference proteome</keyword>
<keyword evidence="2" id="KW-0812">Transmembrane</keyword>
<evidence type="ECO:0000256" key="2">
    <source>
        <dbReference type="SAM" id="Phobius"/>
    </source>
</evidence>
<dbReference type="EMBL" id="CP133217">
    <property type="protein sequence ID" value="WML88788.1"/>
    <property type="molecule type" value="Genomic_DNA"/>
</dbReference>
<evidence type="ECO:0000313" key="5">
    <source>
        <dbReference type="Proteomes" id="UP001223336"/>
    </source>
</evidence>
<feature type="region of interest" description="Disordered" evidence="1">
    <location>
        <begin position="60"/>
        <end position="96"/>
    </location>
</feature>
<reference evidence="4 5" key="1">
    <citation type="submission" date="2023-08" db="EMBL/GenBank/DDBJ databases">
        <title>New molecular markers tilS and rpoB for phylogenetic and monitoring studies of the genus Thiothrix biodiversity.</title>
        <authorList>
            <person name="Ravin N.V."/>
            <person name="Smolyakov D."/>
            <person name="Markov N.D."/>
            <person name="Beletsky A.V."/>
            <person name="Mardanov A.V."/>
            <person name="Rudenko T.S."/>
            <person name="Grabovich M.Y."/>
        </authorList>
    </citation>
    <scope>NUCLEOTIDE SEQUENCE</scope>
    <source>
        <strain evidence="4">DNT52</strain>
        <strain evidence="3 5">H33</strain>
    </source>
</reference>
<feature type="transmembrane region" description="Helical" evidence="2">
    <location>
        <begin position="22"/>
        <end position="42"/>
    </location>
</feature>
<evidence type="ECO:0000313" key="3">
    <source>
        <dbReference type="EMBL" id="MDQ5767351.1"/>
    </source>
</evidence>
<organism evidence="4">
    <name type="scientific">Thiothrix subterranea</name>
    <dbReference type="NCBI Taxonomy" id="2735563"/>
    <lineage>
        <taxon>Bacteria</taxon>
        <taxon>Pseudomonadati</taxon>
        <taxon>Pseudomonadota</taxon>
        <taxon>Gammaproteobacteria</taxon>
        <taxon>Thiotrichales</taxon>
        <taxon>Thiotrichaceae</taxon>
        <taxon>Thiothrix</taxon>
    </lineage>
</organism>
<evidence type="ECO:0000313" key="4">
    <source>
        <dbReference type="EMBL" id="WML88788.1"/>
    </source>
</evidence>
<accession>A0AA51MR77</accession>
<feature type="compositionally biased region" description="Low complexity" evidence="1">
    <location>
        <begin position="73"/>
        <end position="84"/>
    </location>
</feature>
<evidence type="ECO:0000256" key="1">
    <source>
        <dbReference type="SAM" id="MobiDB-lite"/>
    </source>
</evidence>
<dbReference type="Proteomes" id="UP001223336">
    <property type="component" value="Unassembled WGS sequence"/>
</dbReference>
<feature type="region of interest" description="Disordered" evidence="1">
    <location>
        <begin position="132"/>
        <end position="163"/>
    </location>
</feature>
<gene>
    <name evidence="3" type="ORF">RCC75_02365</name>
    <name evidence="4" type="ORF">RCG00_10480</name>
</gene>